<dbReference type="GO" id="GO:0005524">
    <property type="term" value="F:ATP binding"/>
    <property type="evidence" value="ECO:0007669"/>
    <property type="project" value="UniProtKB-KW"/>
</dbReference>
<organism evidence="4 5">
    <name type="scientific">Streptomyces smaragdinus</name>
    <dbReference type="NCBI Taxonomy" id="2585196"/>
    <lineage>
        <taxon>Bacteria</taxon>
        <taxon>Bacillati</taxon>
        <taxon>Actinomycetota</taxon>
        <taxon>Actinomycetes</taxon>
        <taxon>Kitasatosporales</taxon>
        <taxon>Streptomycetaceae</taxon>
        <taxon>Streptomyces</taxon>
    </lineage>
</organism>
<dbReference type="SUPFAM" id="SSF52540">
    <property type="entry name" value="P-loop containing nucleoside triphosphate hydrolases"/>
    <property type="match status" value="1"/>
</dbReference>
<dbReference type="PANTHER" id="PTHR16305">
    <property type="entry name" value="TESTICULAR SOLUBLE ADENYLYL CYCLASE"/>
    <property type="match status" value="1"/>
</dbReference>
<sequence>MGGSTPTPTARDILGDAQAMVVSPVFVGRTHEMKTLDSALARAAAGEPQALIVGGEAGVGKSRLLEEFLRTARTAGAVTAVGGCLELGADGLPFAPLVTALRRLQRELGSDALAAAAAGREAELARLLPDLAPAPSPADAEGRARLYEVTARLLERLAAGRTVVLALEDLHWADGSTRDLVGYLFRTLQDTRLLLLLTYRSDDVHRRHPLRPFLAEADRSRTVRRIELPRLTEEETAGQIAGIRGRPDADLARRIHARAEGNPFFVEELATGSGGCIGDSLRDLLLVRVERLPDRAQQVVRIAAEGESRMEYGLLAAVCGLSEDDLLDALRAAVAGQVLVPVEDDRAGGSYRFRHSLLQEAVCDDHLPGECARLHRRFAEALAADPGLVGREEQLTRLAWHWYYGREPAKALPAVLDASAQARRRYAYAEQYALLHRALELWDEVPAEVRAGVRPFDAAENYPAGSAAGAVAGADLLAEVVVAARYAGEFERALTVARRALRQLGEEYPGLLEDAGGAVPDGVRERAAWFWLQRERLAQDLGRGDGHEELSRARRLVADLAPCTVRAEVLTADACRMMLTEAGPAALRAAERARTLAARTGPEAVELGARVTRAVLLCETGETERGITELTLARERARIGGYHHAAVRAEINLSAELAALGRSAEAVEIAVTGAHTAAAQGRRDYQVFCLVNQIEALIPLGRWDEAAAVVERAAQIRTAGVEPRAGIGFHGVRLALWRGRTEGMRERIDAIADDLGPLARRPSAALAFASVRIELATALGDFTAARGEAERVLDIGWTPGTHVLAWPLLHLAAAAESAGRGLTALDEGRPEFLRRLRATAAGLPRAAPVWAAYALLVEAEADRAEGVLRPGPWQRAAALFESLDRPYQLALARLRRAEALLGTSGRPSADARARARELLADVHETAARLRAVRLREEADQLASRTRVPFTRIPPPPAPDDPLSPFGLTARERDVLRLVSLGRTNRQIAGELFISPKTASVHVSNLMAKLGVSGRGEAAALSHRLGVF</sequence>
<dbReference type="GO" id="GO:0003677">
    <property type="term" value="F:DNA binding"/>
    <property type="evidence" value="ECO:0007669"/>
    <property type="project" value="InterPro"/>
</dbReference>
<name>A0A7K0CFA3_9ACTN</name>
<dbReference type="InterPro" id="IPR041664">
    <property type="entry name" value="AAA_16"/>
</dbReference>
<dbReference type="InterPro" id="IPR000792">
    <property type="entry name" value="Tscrpt_reg_LuxR_C"/>
</dbReference>
<keyword evidence="1" id="KW-0547">Nucleotide-binding</keyword>
<evidence type="ECO:0000259" key="3">
    <source>
        <dbReference type="PROSITE" id="PS50043"/>
    </source>
</evidence>
<dbReference type="InterPro" id="IPR027417">
    <property type="entry name" value="P-loop_NTPase"/>
</dbReference>
<dbReference type="GO" id="GO:0005737">
    <property type="term" value="C:cytoplasm"/>
    <property type="evidence" value="ECO:0007669"/>
    <property type="project" value="TreeGrafter"/>
</dbReference>
<evidence type="ECO:0000313" key="4">
    <source>
        <dbReference type="EMBL" id="MQY12151.1"/>
    </source>
</evidence>
<evidence type="ECO:0000256" key="1">
    <source>
        <dbReference type="ARBA" id="ARBA00022741"/>
    </source>
</evidence>
<keyword evidence="2" id="KW-0067">ATP-binding</keyword>
<dbReference type="InterPro" id="IPR011990">
    <property type="entry name" value="TPR-like_helical_dom_sf"/>
</dbReference>
<dbReference type="GO" id="GO:0004016">
    <property type="term" value="F:adenylate cyclase activity"/>
    <property type="evidence" value="ECO:0007669"/>
    <property type="project" value="TreeGrafter"/>
</dbReference>
<dbReference type="SMART" id="SM00421">
    <property type="entry name" value="HTH_LUXR"/>
    <property type="match status" value="1"/>
</dbReference>
<evidence type="ECO:0000313" key="5">
    <source>
        <dbReference type="Proteomes" id="UP000466345"/>
    </source>
</evidence>
<dbReference type="SUPFAM" id="SSF48452">
    <property type="entry name" value="TPR-like"/>
    <property type="match status" value="1"/>
</dbReference>
<evidence type="ECO:0000256" key="2">
    <source>
        <dbReference type="ARBA" id="ARBA00022840"/>
    </source>
</evidence>
<dbReference type="InterPro" id="IPR036388">
    <property type="entry name" value="WH-like_DNA-bd_sf"/>
</dbReference>
<dbReference type="PANTHER" id="PTHR16305:SF35">
    <property type="entry name" value="TRANSCRIPTIONAL ACTIVATOR DOMAIN"/>
    <property type="match status" value="1"/>
</dbReference>
<dbReference type="RefSeq" id="WP_323377729.1">
    <property type="nucleotide sequence ID" value="NZ_WEGJ01000005.1"/>
</dbReference>
<keyword evidence="5" id="KW-1185">Reference proteome</keyword>
<comment type="caution">
    <text evidence="4">The sequence shown here is derived from an EMBL/GenBank/DDBJ whole genome shotgun (WGS) entry which is preliminary data.</text>
</comment>
<dbReference type="PROSITE" id="PS50043">
    <property type="entry name" value="HTH_LUXR_2"/>
    <property type="match status" value="1"/>
</dbReference>
<dbReference type="Proteomes" id="UP000466345">
    <property type="component" value="Unassembled WGS sequence"/>
</dbReference>
<dbReference type="CDD" id="cd06170">
    <property type="entry name" value="LuxR_C_like"/>
    <property type="match status" value="1"/>
</dbReference>
<feature type="domain" description="HTH luxR-type" evidence="3">
    <location>
        <begin position="960"/>
        <end position="1025"/>
    </location>
</feature>
<protein>
    <recommendedName>
        <fullName evidence="3">HTH luxR-type domain-containing protein</fullName>
    </recommendedName>
</protein>
<dbReference type="Gene3D" id="1.10.10.10">
    <property type="entry name" value="Winged helix-like DNA-binding domain superfamily/Winged helix DNA-binding domain"/>
    <property type="match status" value="1"/>
</dbReference>
<proteinExistence type="predicted"/>
<gene>
    <name evidence="4" type="ORF">SRB5_22810</name>
</gene>
<accession>A0A7K0CFA3</accession>
<dbReference type="EMBL" id="WEGJ01000005">
    <property type="protein sequence ID" value="MQY12151.1"/>
    <property type="molecule type" value="Genomic_DNA"/>
</dbReference>
<dbReference type="SUPFAM" id="SSF46894">
    <property type="entry name" value="C-terminal effector domain of the bipartite response regulators"/>
    <property type="match status" value="1"/>
</dbReference>
<dbReference type="AlphaFoldDB" id="A0A7K0CFA3"/>
<reference evidence="4 5" key="1">
    <citation type="submission" date="2019-10" db="EMBL/GenBank/DDBJ databases">
        <title>Streptomyces smaragdinus sp. nov. and Streptomyces fabii sp. nov., isolated from the gut of fungus growing-termite Macrotermes natalensis.</title>
        <authorList>
            <person name="Schwitalla J."/>
            <person name="Benndorf R."/>
            <person name="Martin K."/>
            <person name="De Beer W."/>
            <person name="Kaster A.-K."/>
            <person name="Vollmers J."/>
            <person name="Poulsen M."/>
            <person name="Beemelmanns C."/>
        </authorList>
    </citation>
    <scope>NUCLEOTIDE SEQUENCE [LARGE SCALE GENOMIC DNA]</scope>
    <source>
        <strain evidence="4 5">RB5</strain>
    </source>
</reference>
<dbReference type="InterPro" id="IPR016032">
    <property type="entry name" value="Sig_transdc_resp-reg_C-effctor"/>
</dbReference>
<dbReference type="GO" id="GO:0006355">
    <property type="term" value="P:regulation of DNA-templated transcription"/>
    <property type="evidence" value="ECO:0007669"/>
    <property type="project" value="InterPro"/>
</dbReference>
<dbReference type="Pfam" id="PF00196">
    <property type="entry name" value="GerE"/>
    <property type="match status" value="1"/>
</dbReference>
<dbReference type="Pfam" id="PF13191">
    <property type="entry name" value="AAA_16"/>
    <property type="match status" value="1"/>
</dbReference>
<dbReference type="PRINTS" id="PR00038">
    <property type="entry name" value="HTHLUXR"/>
</dbReference>